<evidence type="ECO:0000313" key="7">
    <source>
        <dbReference type="Proteomes" id="UP000196475"/>
    </source>
</evidence>
<dbReference type="InterPro" id="IPR015890">
    <property type="entry name" value="Chorismate_C"/>
</dbReference>
<dbReference type="InterPro" id="IPR006805">
    <property type="entry name" value="Anth_synth_I_N"/>
</dbReference>
<dbReference type="GO" id="GO:0000162">
    <property type="term" value="P:L-tryptophan biosynthetic process"/>
    <property type="evidence" value="ECO:0007669"/>
    <property type="project" value="UniProtKB-UniRule"/>
</dbReference>
<dbReference type="InterPro" id="IPR006221">
    <property type="entry name" value="TrpG/PapA_dom"/>
</dbReference>
<dbReference type="Gene3D" id="3.40.50.880">
    <property type="match status" value="1"/>
</dbReference>
<feature type="domain" description="Chorismate-utilising enzyme C-terminal" evidence="4">
    <location>
        <begin position="247"/>
        <end position="497"/>
    </location>
</feature>
<accession>A0A1Y3PV85</accession>
<dbReference type="GO" id="GO:0004049">
    <property type="term" value="F:anthranilate synthase activity"/>
    <property type="evidence" value="ECO:0007669"/>
    <property type="project" value="UniProtKB-UniRule"/>
</dbReference>
<dbReference type="InterPro" id="IPR019999">
    <property type="entry name" value="Anth_synth_I-like"/>
</dbReference>
<dbReference type="InterPro" id="IPR017926">
    <property type="entry name" value="GATASE"/>
</dbReference>
<evidence type="ECO:0000256" key="2">
    <source>
        <dbReference type="PIRNR" id="PIRNR036934"/>
    </source>
</evidence>
<gene>
    <name evidence="6" type="ORF">BAA01_00290</name>
</gene>
<name>A0A1Y3PV85_9BACI</name>
<keyword evidence="1" id="KW-0315">Glutamine amidotransferase</keyword>
<sequence length="726" mass="81516">MLASEQEDKVYHTPSGVTVHRRLHKDTSPVVIEQLVERLDHDKGALFSSGMEYTGRYTRWDVGFVNPPLEVVSRERTVAIRALNRRGAILLPVLQRCLDHEPAVAEVRNEQEQLTVIIRPKPAVIIEEERTKQPSVFSVIRAIQKAFYSEEDTFLGLYGAFGYDLIFQFESLEPLKPRPEDHVDMHLFLPDEIFVVDRKTNQAFRIAYDFVIGEKSTEGLPREGTSKPHAPKRPDGQNIPAYRKGYYASLVRQAMPSFYQGDLFEVVPSQVICRPCDLKPSEVFKNLNRMNPSPYGFFIYLGNQHLVGASPEMYVRVVGRQLETCPISGTIKRGNNALEDAENIKQLLNSAKDEAELTMCTDVDRNDKSRICVPGSVQVIGRREIERYSRLFHTVDHIVGELAPGFDALDAFMTHMWAVTVTGAPKLEAMRWLEAHEETPRGWYGGAIGWLNFNGNMNTGLTLRTVKLANGIAEMRVGATLLHASDPEAEEEETLVKVAALMRALEAPGEEEKGQTYRTRSGEGKRVLLVDHEDSFVHTLANYFKQTGADVLTVRSEAARRMIAEDPSYDLIVLSPGPGKPERFQMDETIALCLSRHLPIFGICLGFQGLAEYFGARLDVLPKPAHGEKSVIRILKNDTLFAGMGESMTVGRYHSLYVRNLPPSLILLAETADGIPMAFRHRQLPVYAVQFHPESVLSLADDGGMRLIDNLLMHLPKHAQDLKMGT</sequence>
<dbReference type="InterPro" id="IPR010112">
    <property type="entry name" value="TrpE-G_bact"/>
</dbReference>
<comment type="pathway">
    <text evidence="2">Amino-acid biosynthesis; L-tryptophan biosynthesis; L-tryptophan from chorismate: step 1/5.</text>
</comment>
<evidence type="ECO:0000259" key="3">
    <source>
        <dbReference type="Pfam" id="PF00117"/>
    </source>
</evidence>
<keyword evidence="2" id="KW-0057">Aromatic amino acid biosynthesis</keyword>
<comment type="catalytic activity">
    <reaction evidence="2">
        <text>chorismate + L-glutamine = anthranilate + pyruvate + L-glutamate + H(+)</text>
        <dbReference type="Rhea" id="RHEA:21732"/>
        <dbReference type="ChEBI" id="CHEBI:15361"/>
        <dbReference type="ChEBI" id="CHEBI:15378"/>
        <dbReference type="ChEBI" id="CHEBI:16567"/>
        <dbReference type="ChEBI" id="CHEBI:29748"/>
        <dbReference type="ChEBI" id="CHEBI:29985"/>
        <dbReference type="ChEBI" id="CHEBI:58359"/>
        <dbReference type="EC" id="4.1.3.27"/>
    </reaction>
</comment>
<feature type="domain" description="Glutamine amidotransferase" evidence="3">
    <location>
        <begin position="528"/>
        <end position="701"/>
    </location>
</feature>
<dbReference type="PIRSF" id="PIRSF036934">
    <property type="entry name" value="TrpE-G"/>
    <property type="match status" value="1"/>
</dbReference>
<dbReference type="UniPathway" id="UPA00035">
    <property type="reaction ID" value="UER00040"/>
</dbReference>
<dbReference type="Pfam" id="PF00117">
    <property type="entry name" value="GATase"/>
    <property type="match status" value="1"/>
</dbReference>
<dbReference type="NCBIfam" id="NF010081">
    <property type="entry name" value="PRK13566.1"/>
    <property type="match status" value="1"/>
</dbReference>
<reference evidence="7" key="1">
    <citation type="submission" date="2016-06" db="EMBL/GenBank/DDBJ databases">
        <authorList>
            <person name="Nascimento L."/>
            <person name="Pereira R.V."/>
            <person name="Martins L.F."/>
            <person name="Quaggio R.B."/>
            <person name="Silva A.M."/>
            <person name="Setubal J.C."/>
        </authorList>
    </citation>
    <scope>NUCLEOTIDE SEQUENCE [LARGE SCALE GENOMIC DNA]</scope>
</reference>
<dbReference type="CDD" id="cd01743">
    <property type="entry name" value="GATase1_Anthranilate_Synthase"/>
    <property type="match status" value="1"/>
</dbReference>
<evidence type="ECO:0000259" key="5">
    <source>
        <dbReference type="Pfam" id="PF04715"/>
    </source>
</evidence>
<protein>
    <recommendedName>
        <fullName evidence="2">Anthranilate synthase</fullName>
        <ecNumber evidence="2">4.1.3.27</ecNumber>
    </recommendedName>
</protein>
<dbReference type="PROSITE" id="PS51273">
    <property type="entry name" value="GATASE_TYPE_1"/>
    <property type="match status" value="1"/>
</dbReference>
<dbReference type="NCBIfam" id="TIGR01815">
    <property type="entry name" value="TrpE-clade3"/>
    <property type="match status" value="1"/>
</dbReference>
<proteinExistence type="predicted"/>
<keyword evidence="2" id="KW-0456">Lyase</keyword>
<dbReference type="EC" id="4.1.3.27" evidence="2"/>
<evidence type="ECO:0000256" key="1">
    <source>
        <dbReference type="ARBA" id="ARBA00022962"/>
    </source>
</evidence>
<dbReference type="Proteomes" id="UP000196475">
    <property type="component" value="Unassembled WGS sequence"/>
</dbReference>
<dbReference type="Gene3D" id="3.60.120.10">
    <property type="entry name" value="Anthranilate synthase"/>
    <property type="match status" value="1"/>
</dbReference>
<dbReference type="SUPFAM" id="SSF56322">
    <property type="entry name" value="ADC synthase"/>
    <property type="match status" value="1"/>
</dbReference>
<evidence type="ECO:0000259" key="4">
    <source>
        <dbReference type="Pfam" id="PF00425"/>
    </source>
</evidence>
<evidence type="ECO:0000313" key="6">
    <source>
        <dbReference type="EMBL" id="OUM90934.1"/>
    </source>
</evidence>
<dbReference type="PRINTS" id="PR00097">
    <property type="entry name" value="ANTSNTHASEII"/>
</dbReference>
<dbReference type="InterPro" id="IPR005801">
    <property type="entry name" value="ADC_synthase"/>
</dbReference>
<dbReference type="AlphaFoldDB" id="A0A1Y3PV85"/>
<keyword evidence="2" id="KW-0028">Amino-acid biosynthesis</keyword>
<dbReference type="SUPFAM" id="SSF52317">
    <property type="entry name" value="Class I glutamine amidotransferase-like"/>
    <property type="match status" value="1"/>
</dbReference>
<dbReference type="InterPro" id="IPR029062">
    <property type="entry name" value="Class_I_gatase-like"/>
</dbReference>
<dbReference type="Pfam" id="PF04715">
    <property type="entry name" value="Anth_synt_I_N"/>
    <property type="match status" value="1"/>
</dbReference>
<organism evidence="6 7">
    <name type="scientific">Bacillus thermozeamaize</name>
    <dbReference type="NCBI Taxonomy" id="230954"/>
    <lineage>
        <taxon>Bacteria</taxon>
        <taxon>Bacillati</taxon>
        <taxon>Bacillota</taxon>
        <taxon>Bacilli</taxon>
        <taxon>Bacillales</taxon>
        <taxon>Bacillaceae</taxon>
        <taxon>Bacillus</taxon>
    </lineage>
</organism>
<comment type="caution">
    <text evidence="6">The sequence shown here is derived from an EMBL/GenBank/DDBJ whole genome shotgun (WGS) entry which is preliminary data.</text>
</comment>
<dbReference type="Pfam" id="PF00425">
    <property type="entry name" value="Chorismate_bind"/>
    <property type="match status" value="1"/>
</dbReference>
<dbReference type="PANTHER" id="PTHR11236:SF9">
    <property type="entry name" value="ANTHRANILATE SYNTHASE COMPONENT 1"/>
    <property type="match status" value="1"/>
</dbReference>
<feature type="domain" description="Anthranilate synthase component I N-terminal" evidence="5">
    <location>
        <begin position="58"/>
        <end position="203"/>
    </location>
</feature>
<keyword evidence="2" id="KW-0822">Tryptophan biosynthesis</keyword>
<dbReference type="PANTHER" id="PTHR11236">
    <property type="entry name" value="AMINOBENZOATE/ANTHRANILATE SYNTHASE"/>
    <property type="match status" value="1"/>
</dbReference>
<dbReference type="EMBL" id="LZRT01000009">
    <property type="protein sequence ID" value="OUM90934.1"/>
    <property type="molecule type" value="Genomic_DNA"/>
</dbReference>
<dbReference type="PRINTS" id="PR00096">
    <property type="entry name" value="GATASE"/>
</dbReference>
<dbReference type="PRINTS" id="PR00099">
    <property type="entry name" value="CPSGATASE"/>
</dbReference>